<proteinExistence type="inferred from homology"/>
<evidence type="ECO:0000256" key="9">
    <source>
        <dbReference type="ARBA" id="ARBA00038126"/>
    </source>
</evidence>
<gene>
    <name evidence="11" type="ORF">P280DRAFT_84017</name>
</gene>
<dbReference type="GO" id="GO:0018064">
    <property type="term" value="F:protein-L-histidine N-tele-methyltransferase activity"/>
    <property type="evidence" value="ECO:0007669"/>
    <property type="project" value="UniProtKB-EC"/>
</dbReference>
<accession>A0A6A6RST0</accession>
<dbReference type="EC" id="2.1.1.85" evidence="3"/>
<evidence type="ECO:0000256" key="1">
    <source>
        <dbReference type="ARBA" id="ARBA00004123"/>
    </source>
</evidence>
<evidence type="ECO:0000256" key="6">
    <source>
        <dbReference type="ARBA" id="ARBA00022679"/>
    </source>
</evidence>
<protein>
    <recommendedName>
        <fullName evidence="3">protein-histidine N-methyltransferase</fullName>
        <ecNumber evidence="3">2.1.1.85</ecNumber>
    </recommendedName>
</protein>
<evidence type="ECO:0000256" key="5">
    <source>
        <dbReference type="ARBA" id="ARBA00022603"/>
    </source>
</evidence>
<sequence length="325" mass="35252">MSFSFGFSGDDIEEDPNVPSTTDQDAPTAATEQNTAPPIPAQTHDLNEMLATLPDKISYTISSTTSPKGFTARLPRRELFDVRLQLMAEDDGTTTNALSGLDSSDLLPNTYEGGYKTWECSIDLVRYLLDRGPRKDLDDLVRVNHVVELGCGSALPSLLLFQYALKNGLVGMYFTLTDYNVDVLRLVTVPNLVLAWAGTLDESQSKEIFGEAGNPLVNGEANGDFYLSPEVLNAFKNKLTEQGITLTLFSGSWTPIPTLLDLIPSSPDLNTFILGSETIYSPASLAAFTEAITALMKRVKTGKTIVAAKRVYFGVGGSVDGFREA</sequence>
<evidence type="ECO:0000256" key="8">
    <source>
        <dbReference type="ARBA" id="ARBA00023242"/>
    </source>
</evidence>
<dbReference type="EMBL" id="MU006790">
    <property type="protein sequence ID" value="KAF2638420.1"/>
    <property type="molecule type" value="Genomic_DNA"/>
</dbReference>
<comment type="subcellular location">
    <subcellularLocation>
        <location evidence="2">Cytoplasm</location>
    </subcellularLocation>
    <subcellularLocation>
        <location evidence="1">Nucleus</location>
    </subcellularLocation>
</comment>
<comment type="similarity">
    <text evidence="9">Belongs to the methyltransferase superfamily. METTL18 family.</text>
</comment>
<evidence type="ECO:0000256" key="10">
    <source>
        <dbReference type="SAM" id="MobiDB-lite"/>
    </source>
</evidence>
<dbReference type="PANTHER" id="PTHR14614">
    <property type="entry name" value="HEPATOCELLULAR CARCINOMA-ASSOCIATED ANTIGEN"/>
    <property type="match status" value="1"/>
</dbReference>
<feature type="compositionally biased region" description="Polar residues" evidence="10">
    <location>
        <begin position="18"/>
        <end position="36"/>
    </location>
</feature>
<dbReference type="AlphaFoldDB" id="A0A6A6RST0"/>
<dbReference type="GO" id="GO:0032259">
    <property type="term" value="P:methylation"/>
    <property type="evidence" value="ECO:0007669"/>
    <property type="project" value="UniProtKB-KW"/>
</dbReference>
<dbReference type="Proteomes" id="UP000799753">
    <property type="component" value="Unassembled WGS sequence"/>
</dbReference>
<keyword evidence="8" id="KW-0539">Nucleus</keyword>
<dbReference type="InterPro" id="IPR019410">
    <property type="entry name" value="Methyltransf_16"/>
</dbReference>
<keyword evidence="12" id="KW-1185">Reference proteome</keyword>
<keyword evidence="6" id="KW-0808">Transferase</keyword>
<reference evidence="11" key="1">
    <citation type="journal article" date="2020" name="Stud. Mycol.">
        <title>101 Dothideomycetes genomes: a test case for predicting lifestyles and emergence of pathogens.</title>
        <authorList>
            <person name="Haridas S."/>
            <person name="Albert R."/>
            <person name="Binder M."/>
            <person name="Bloem J."/>
            <person name="Labutti K."/>
            <person name="Salamov A."/>
            <person name="Andreopoulos B."/>
            <person name="Baker S."/>
            <person name="Barry K."/>
            <person name="Bills G."/>
            <person name="Bluhm B."/>
            <person name="Cannon C."/>
            <person name="Castanera R."/>
            <person name="Culley D."/>
            <person name="Daum C."/>
            <person name="Ezra D."/>
            <person name="Gonzalez J."/>
            <person name="Henrissat B."/>
            <person name="Kuo A."/>
            <person name="Liang C."/>
            <person name="Lipzen A."/>
            <person name="Lutzoni F."/>
            <person name="Magnuson J."/>
            <person name="Mondo S."/>
            <person name="Nolan M."/>
            <person name="Ohm R."/>
            <person name="Pangilinan J."/>
            <person name="Park H.-J."/>
            <person name="Ramirez L."/>
            <person name="Alfaro M."/>
            <person name="Sun H."/>
            <person name="Tritt A."/>
            <person name="Yoshinaga Y."/>
            <person name="Zwiers L.-H."/>
            <person name="Turgeon B."/>
            <person name="Goodwin S."/>
            <person name="Spatafora J."/>
            <person name="Crous P."/>
            <person name="Grigoriev I."/>
        </authorList>
    </citation>
    <scope>NUCLEOTIDE SEQUENCE</scope>
    <source>
        <strain evidence="11">CBS 473.64</strain>
    </source>
</reference>
<dbReference type="InterPro" id="IPR029063">
    <property type="entry name" value="SAM-dependent_MTases_sf"/>
</dbReference>
<evidence type="ECO:0000256" key="7">
    <source>
        <dbReference type="ARBA" id="ARBA00022691"/>
    </source>
</evidence>
<dbReference type="Gene3D" id="3.40.50.150">
    <property type="entry name" value="Vaccinia Virus protein VP39"/>
    <property type="match status" value="1"/>
</dbReference>
<organism evidence="11 12">
    <name type="scientific">Massarina eburnea CBS 473.64</name>
    <dbReference type="NCBI Taxonomy" id="1395130"/>
    <lineage>
        <taxon>Eukaryota</taxon>
        <taxon>Fungi</taxon>
        <taxon>Dikarya</taxon>
        <taxon>Ascomycota</taxon>
        <taxon>Pezizomycotina</taxon>
        <taxon>Dothideomycetes</taxon>
        <taxon>Pleosporomycetidae</taxon>
        <taxon>Pleosporales</taxon>
        <taxon>Massarineae</taxon>
        <taxon>Massarinaceae</taxon>
        <taxon>Massarina</taxon>
    </lineage>
</organism>
<evidence type="ECO:0000256" key="2">
    <source>
        <dbReference type="ARBA" id="ARBA00004496"/>
    </source>
</evidence>
<dbReference type="GO" id="GO:0005634">
    <property type="term" value="C:nucleus"/>
    <property type="evidence" value="ECO:0007669"/>
    <property type="project" value="UniProtKB-SubCell"/>
</dbReference>
<keyword evidence="7" id="KW-0949">S-adenosyl-L-methionine</keyword>
<evidence type="ECO:0000256" key="4">
    <source>
        <dbReference type="ARBA" id="ARBA00022490"/>
    </source>
</evidence>
<evidence type="ECO:0000313" key="11">
    <source>
        <dbReference type="EMBL" id="KAF2638420.1"/>
    </source>
</evidence>
<evidence type="ECO:0000313" key="12">
    <source>
        <dbReference type="Proteomes" id="UP000799753"/>
    </source>
</evidence>
<evidence type="ECO:0000256" key="3">
    <source>
        <dbReference type="ARBA" id="ARBA00012533"/>
    </source>
</evidence>
<dbReference type="OrthoDB" id="1723750at2759"/>
<name>A0A6A6RST0_9PLEO</name>
<dbReference type="GO" id="GO:0005737">
    <property type="term" value="C:cytoplasm"/>
    <property type="evidence" value="ECO:0007669"/>
    <property type="project" value="UniProtKB-SubCell"/>
</dbReference>
<keyword evidence="4" id="KW-0963">Cytoplasm</keyword>
<keyword evidence="5" id="KW-0489">Methyltransferase</keyword>
<feature type="region of interest" description="Disordered" evidence="10">
    <location>
        <begin position="1"/>
        <end position="42"/>
    </location>
</feature>
<dbReference type="PANTHER" id="PTHR14614:SF39">
    <property type="entry name" value="HISTIDINE PROTEIN METHYLTRANSFERASE 1 HOMOLOG"/>
    <property type="match status" value="1"/>
</dbReference>